<dbReference type="EMBL" id="LMAR01000061">
    <property type="protein sequence ID" value="KQK28741.1"/>
    <property type="molecule type" value="Genomic_DNA"/>
</dbReference>
<keyword evidence="3" id="KW-1185">Reference proteome</keyword>
<evidence type="ECO:0000256" key="1">
    <source>
        <dbReference type="SAM" id="MobiDB-lite"/>
    </source>
</evidence>
<sequence length="147" mass="15628">MRPGPTIQAEGGQSGPAGRRHGRSFRRRPLAIRATIARFALVGLSAAFMASCQTTESAFEGPDYSDETRQLERQLMAEATALGAAQGAAGIASSFDRSGVSSLVTMGAGRAARDAMLISAEKRLREQLAKDEAAFYRRHGISADEPD</sequence>
<dbReference type="Proteomes" id="UP000051562">
    <property type="component" value="Unassembled WGS sequence"/>
</dbReference>
<evidence type="ECO:0000313" key="3">
    <source>
        <dbReference type="Proteomes" id="UP000051562"/>
    </source>
</evidence>
<name>A0A0Q3I1X3_9HYPH</name>
<dbReference type="AlphaFoldDB" id="A0A0Q3I1X3"/>
<feature type="region of interest" description="Disordered" evidence="1">
    <location>
        <begin position="1"/>
        <end position="25"/>
    </location>
</feature>
<evidence type="ECO:0000313" key="2">
    <source>
        <dbReference type="EMBL" id="KQK28741.1"/>
    </source>
</evidence>
<gene>
    <name evidence="2" type="ORF">ARD30_20860</name>
</gene>
<accession>A0A0Q3I1X3</accession>
<organism evidence="2 3">
    <name type="scientific">Bosea thiooxidans</name>
    <dbReference type="NCBI Taxonomy" id="53254"/>
    <lineage>
        <taxon>Bacteria</taxon>
        <taxon>Pseudomonadati</taxon>
        <taxon>Pseudomonadota</taxon>
        <taxon>Alphaproteobacteria</taxon>
        <taxon>Hyphomicrobiales</taxon>
        <taxon>Boseaceae</taxon>
        <taxon>Bosea</taxon>
    </lineage>
</organism>
<comment type="caution">
    <text evidence="2">The sequence shown here is derived from an EMBL/GenBank/DDBJ whole genome shotgun (WGS) entry which is preliminary data.</text>
</comment>
<reference evidence="2 3" key="1">
    <citation type="submission" date="2015-10" db="EMBL/GenBank/DDBJ databases">
        <title>Draft genome of Bosea thiooxidans.</title>
        <authorList>
            <person name="Wang X."/>
        </authorList>
    </citation>
    <scope>NUCLEOTIDE SEQUENCE [LARGE SCALE GENOMIC DNA]</scope>
    <source>
        <strain evidence="2 3">CGMCC 9174</strain>
    </source>
</reference>
<proteinExistence type="predicted"/>
<protein>
    <submittedName>
        <fullName evidence="2">Uncharacterized protein</fullName>
    </submittedName>
</protein>